<sequence>FVLHFILHSRFMIQECASKYDETCLSVSSQRKSIELRTLLATCVKEQKEDRNRRASGGVSGFTFFLEAFIFYSLLAELTTLAPDVFASCVVAVGNICVTVATCTLLLEAFVAFTDAIAVSNPRGWALEHVELAGVAGAERISSCAGTEALLGFVLSVFVALRNNVSRQGSHSTFLLGPSLTVSQTGWRCAIADGCKSDHRQGNY</sequence>
<evidence type="ECO:0000313" key="2">
    <source>
        <dbReference type="EMBL" id="JAT78871.1"/>
    </source>
</evidence>
<feature type="transmembrane region" description="Helical" evidence="1">
    <location>
        <begin position="55"/>
        <end position="73"/>
    </location>
</feature>
<organism evidence="2">
    <name type="scientific">Ornithodoros brasiliensis</name>
    <name type="common">Mouro tick</name>
    <dbReference type="NCBI Taxonomy" id="888526"/>
    <lineage>
        <taxon>Eukaryota</taxon>
        <taxon>Metazoa</taxon>
        <taxon>Ecdysozoa</taxon>
        <taxon>Arthropoda</taxon>
        <taxon>Chelicerata</taxon>
        <taxon>Arachnida</taxon>
        <taxon>Acari</taxon>
        <taxon>Parasitiformes</taxon>
        <taxon>Ixodida</taxon>
        <taxon>Ixodoidea</taxon>
        <taxon>Argasidae</taxon>
        <taxon>Ornithodorinae</taxon>
        <taxon>Ornithodoros</taxon>
    </lineage>
</organism>
<dbReference type="AlphaFoldDB" id="A0A1D2AIE9"/>
<evidence type="ECO:0000256" key="1">
    <source>
        <dbReference type="SAM" id="Phobius"/>
    </source>
</evidence>
<accession>A0A1D2AIE9</accession>
<name>A0A1D2AIE9_ORNBR</name>
<proteinExistence type="predicted"/>
<reference evidence="2" key="1">
    <citation type="submission" date="2016-07" db="EMBL/GenBank/DDBJ databases">
        <title>Salivary Glands transcriptome analysis on engorged females of Ornithodoros brasiliensis (Acari:Argasidae).</title>
        <authorList>
            <person name="Simons S.M."/>
            <person name="Carvalho E."/>
            <person name="Junqueira-de-Azevedo I."/>
            <person name="Ho P.L."/>
            <person name="Giovanni D."/>
            <person name="Mendonca R."/>
            <person name="Onofrio V."/>
            <person name="Landulfo G."/>
            <person name="Ramirez D."/>
            <person name="Barros-Battesti D."/>
        </authorList>
    </citation>
    <scope>NUCLEOTIDE SEQUENCE</scope>
    <source>
        <strain evidence="2">Female</strain>
        <tissue evidence="2">Salivary gland</tissue>
    </source>
</reference>
<dbReference type="EMBL" id="GETE01000895">
    <property type="protein sequence ID" value="JAT78871.1"/>
    <property type="molecule type" value="Transcribed_RNA"/>
</dbReference>
<protein>
    <submittedName>
        <fullName evidence="2">Thyropin</fullName>
    </submittedName>
</protein>
<keyword evidence="1" id="KW-0812">Transmembrane</keyword>
<feature type="non-terminal residue" evidence="2">
    <location>
        <position position="204"/>
    </location>
</feature>
<feature type="non-terminal residue" evidence="2">
    <location>
        <position position="1"/>
    </location>
</feature>
<keyword evidence="1" id="KW-0472">Membrane</keyword>
<keyword evidence="1" id="KW-1133">Transmembrane helix</keyword>
<feature type="transmembrane region" description="Helical" evidence="1">
    <location>
        <begin position="85"/>
        <end position="113"/>
    </location>
</feature>